<dbReference type="PANTHER" id="PTHR48006:SF60">
    <property type="entry name" value="PROTEIN KINASE DOMAIN-CONTAINING PROTEIN"/>
    <property type="match status" value="1"/>
</dbReference>
<dbReference type="Gene3D" id="3.80.10.10">
    <property type="entry name" value="Ribonuclease Inhibitor"/>
    <property type="match status" value="1"/>
</dbReference>
<accession>A0ABC8SUA5</accession>
<dbReference type="SUPFAM" id="SSF52058">
    <property type="entry name" value="L domain-like"/>
    <property type="match status" value="1"/>
</dbReference>
<comment type="caution">
    <text evidence="3">The sequence shown here is derived from an EMBL/GenBank/DDBJ whole genome shotgun (WGS) entry which is preliminary data.</text>
</comment>
<feature type="signal peptide" evidence="2">
    <location>
        <begin position="1"/>
        <end position="21"/>
    </location>
</feature>
<dbReference type="Pfam" id="PF00560">
    <property type="entry name" value="LRR_1"/>
    <property type="match status" value="2"/>
</dbReference>
<dbReference type="AlphaFoldDB" id="A0ABC8SUA5"/>
<reference evidence="3 4" key="1">
    <citation type="submission" date="2024-02" db="EMBL/GenBank/DDBJ databases">
        <authorList>
            <person name="Vignale AGUSTIN F."/>
            <person name="Sosa J E."/>
            <person name="Modenutti C."/>
        </authorList>
    </citation>
    <scope>NUCLEOTIDE SEQUENCE [LARGE SCALE GENOMIC DNA]</scope>
</reference>
<dbReference type="EMBL" id="CAUOFW020003568">
    <property type="protein sequence ID" value="CAK9160729.1"/>
    <property type="molecule type" value="Genomic_DNA"/>
</dbReference>
<dbReference type="PANTHER" id="PTHR48006">
    <property type="entry name" value="LEUCINE-RICH REPEAT-CONTAINING PROTEIN DDB_G0281931-RELATED"/>
    <property type="match status" value="1"/>
</dbReference>
<dbReference type="InterPro" id="IPR032675">
    <property type="entry name" value="LRR_dom_sf"/>
</dbReference>
<organism evidence="3 4">
    <name type="scientific">Ilex paraguariensis</name>
    <name type="common">yerba mate</name>
    <dbReference type="NCBI Taxonomy" id="185542"/>
    <lineage>
        <taxon>Eukaryota</taxon>
        <taxon>Viridiplantae</taxon>
        <taxon>Streptophyta</taxon>
        <taxon>Embryophyta</taxon>
        <taxon>Tracheophyta</taxon>
        <taxon>Spermatophyta</taxon>
        <taxon>Magnoliopsida</taxon>
        <taxon>eudicotyledons</taxon>
        <taxon>Gunneridae</taxon>
        <taxon>Pentapetalae</taxon>
        <taxon>asterids</taxon>
        <taxon>campanulids</taxon>
        <taxon>Aquifoliales</taxon>
        <taxon>Aquifoliaceae</taxon>
        <taxon>Ilex</taxon>
    </lineage>
</organism>
<evidence type="ECO:0000256" key="2">
    <source>
        <dbReference type="SAM" id="SignalP"/>
    </source>
</evidence>
<proteinExistence type="predicted"/>
<dbReference type="Proteomes" id="UP001642360">
    <property type="component" value="Unassembled WGS sequence"/>
</dbReference>
<dbReference type="InterPro" id="IPR051824">
    <property type="entry name" value="LRR_Rcpt-Like_S/T_Kinase"/>
</dbReference>
<comment type="subcellular location">
    <subcellularLocation>
        <location evidence="1">Membrane</location>
        <topology evidence="1">Single-pass type I membrane protein</topology>
    </subcellularLocation>
</comment>
<keyword evidence="2" id="KW-0732">Signal</keyword>
<evidence type="ECO:0000256" key="1">
    <source>
        <dbReference type="ARBA" id="ARBA00004479"/>
    </source>
</evidence>
<gene>
    <name evidence="3" type="ORF">ILEXP_LOCUS29502</name>
</gene>
<feature type="chain" id="PRO_5044854608" evidence="2">
    <location>
        <begin position="22"/>
        <end position="182"/>
    </location>
</feature>
<dbReference type="InterPro" id="IPR001611">
    <property type="entry name" value="Leu-rich_rpt"/>
</dbReference>
<name>A0ABC8SUA5_9AQUA</name>
<dbReference type="GO" id="GO:0016020">
    <property type="term" value="C:membrane"/>
    <property type="evidence" value="ECO:0007669"/>
    <property type="project" value="UniProtKB-SubCell"/>
</dbReference>
<sequence>MISKKIFALLLFEFVVLNCYTEFRSVAQLLPEEEVRALETISSKLQNRYWNVSRSSCSSGGLNGTIAGGFISNVTCDCTFSDNSVCHVTRILLKEFNLTGVLPEEFSNLSYLLELDLSRNYISGSIPATFGRLNLTTLKPHQRFDSPEIGDIATLEELILEDNQLGGTLHQNLGSLRRLRRL</sequence>
<protein>
    <submittedName>
        <fullName evidence="3">Uncharacterized protein</fullName>
    </submittedName>
</protein>
<evidence type="ECO:0000313" key="4">
    <source>
        <dbReference type="Proteomes" id="UP001642360"/>
    </source>
</evidence>
<evidence type="ECO:0000313" key="3">
    <source>
        <dbReference type="EMBL" id="CAK9160729.1"/>
    </source>
</evidence>
<keyword evidence="4" id="KW-1185">Reference proteome</keyword>